<sequence>MTDITPTTATSGTLEALQRQSSNTRRLRPPDLQMPPGDGSRIPLRAEMDKAHRRESRLGLRSIFGRSRNSPEVEAPAAFVSREAPARSGVRASLADISNWPYGLHAVRSEILLPKHQESLTSVASAAKPPAGRSQTPVPMTKHQKTASTSKRGALATWDPPPLFQAYPQAIKHAHLPACTQSAEALSRQHGKRESISVRDGLTHANTTTNAGEDGAGERLVEKAKKRHRRNTSASSMRLDWTNKIYVLVTSGYVLQYAGEGSFDRLPEKMLQLGKDSAAFASDLIPGRHWVLQVSSVMDSDGGPSQDSKSLFGRFAFRGAEKRHAHNFLMVFENAEDMDSWIATFRREIEALGGKKNLSETGKPKADDNVLELRAQPSQRTLVVRDPERFSRVISPQDVNWDEPVADGPEIHLEKAESETTREHSFDDLSTTNSVVSHDGRQLDGLRDSTNRFSYMSSGQRTVVTSDSSPSCSPTRDSFAGQLDDPSHTEPVPEVRLRPNAAAILDRRQSMQTMNGFLDFKGGAQPGPARPFSTSYQDGSHPHLLSTGPQETPNFSLPHAFNKRQSLVQSPTEDLGRLSSPTSVRAPPARGIRRPPPPSLGFSRPLSIVADQPSPGSTSPPASGDHFIGSDDGNGSEAPDSPSIFSSWGQETGRRPPKIPLSLPARNSSLLPKHGAIQVTVHTSPRKYASMHALRASDSSIELFAGSTELVFPQPRPRSPSMPNITWETPRSQSSLDSHGKRSQSPHTHPSIQVIHKRSSMFAVSSEVPARRSLHDADVRWSQTDRADIARKQNLRRAQSPHGPANPAAQHHLRVSSGSGHVLNRRSMPHLVDGPPPAPPPTCALPPIPRKQHDRSNSRSASIRV</sequence>
<feature type="compositionally biased region" description="Basic and acidic residues" evidence="1">
    <location>
        <begin position="416"/>
        <end position="427"/>
    </location>
</feature>
<proteinExistence type="predicted"/>
<organism evidence="2 3">
    <name type="scientific">Pleurostoma richardsiae</name>
    <dbReference type="NCBI Taxonomy" id="41990"/>
    <lineage>
        <taxon>Eukaryota</taxon>
        <taxon>Fungi</taxon>
        <taxon>Dikarya</taxon>
        <taxon>Ascomycota</taxon>
        <taxon>Pezizomycotina</taxon>
        <taxon>Sordariomycetes</taxon>
        <taxon>Sordariomycetidae</taxon>
        <taxon>Calosphaeriales</taxon>
        <taxon>Pleurostomataceae</taxon>
        <taxon>Pleurostoma</taxon>
    </lineage>
</organism>
<feature type="region of interest" description="Disordered" evidence="1">
    <location>
        <begin position="517"/>
        <end position="667"/>
    </location>
</feature>
<feature type="compositionally biased region" description="Polar residues" evidence="1">
    <location>
        <begin position="721"/>
        <end position="751"/>
    </location>
</feature>
<dbReference type="EMBL" id="JANBVO010000011">
    <property type="protein sequence ID" value="KAJ9149043.1"/>
    <property type="molecule type" value="Genomic_DNA"/>
</dbReference>
<comment type="caution">
    <text evidence="2">The sequence shown here is derived from an EMBL/GenBank/DDBJ whole genome shotgun (WGS) entry which is preliminary data.</text>
</comment>
<feature type="region of interest" description="Disordered" evidence="1">
    <location>
        <begin position="817"/>
        <end position="865"/>
    </location>
</feature>
<name>A0AA38VV39_9PEZI</name>
<feature type="region of interest" description="Disordered" evidence="1">
    <location>
        <begin position="182"/>
        <end position="218"/>
    </location>
</feature>
<evidence type="ECO:0000256" key="1">
    <source>
        <dbReference type="SAM" id="MobiDB-lite"/>
    </source>
</evidence>
<feature type="compositionally biased region" description="Polar residues" evidence="1">
    <location>
        <begin position="1"/>
        <end position="24"/>
    </location>
</feature>
<gene>
    <name evidence="2" type="ORF">NKR23_g4552</name>
</gene>
<feature type="compositionally biased region" description="Low complexity" evidence="1">
    <location>
        <begin position="613"/>
        <end position="624"/>
    </location>
</feature>
<dbReference type="Proteomes" id="UP001174694">
    <property type="component" value="Unassembled WGS sequence"/>
</dbReference>
<feature type="compositionally biased region" description="Pro residues" evidence="1">
    <location>
        <begin position="834"/>
        <end position="849"/>
    </location>
</feature>
<feature type="region of interest" description="Disordered" evidence="1">
    <location>
        <begin position="457"/>
        <end position="493"/>
    </location>
</feature>
<feature type="compositionally biased region" description="Polar residues" evidence="1">
    <location>
        <begin position="457"/>
        <end position="476"/>
    </location>
</feature>
<evidence type="ECO:0000313" key="3">
    <source>
        <dbReference type="Proteomes" id="UP001174694"/>
    </source>
</evidence>
<reference evidence="2" key="1">
    <citation type="submission" date="2022-07" db="EMBL/GenBank/DDBJ databases">
        <title>Fungi with potential for degradation of polypropylene.</title>
        <authorList>
            <person name="Gostincar C."/>
        </authorList>
    </citation>
    <scope>NUCLEOTIDE SEQUENCE</scope>
    <source>
        <strain evidence="2">EXF-13308</strain>
    </source>
</reference>
<feature type="region of interest" description="Disordered" evidence="1">
    <location>
        <begin position="1"/>
        <end position="43"/>
    </location>
</feature>
<feature type="region of interest" description="Disordered" evidence="1">
    <location>
        <begin position="712"/>
        <end position="753"/>
    </location>
</feature>
<feature type="region of interest" description="Disordered" evidence="1">
    <location>
        <begin position="122"/>
        <end position="155"/>
    </location>
</feature>
<dbReference type="AlphaFoldDB" id="A0AA38VV39"/>
<protein>
    <submittedName>
        <fullName evidence="2">Peptidase family M20/M25/M40 protein</fullName>
    </submittedName>
</protein>
<keyword evidence="3" id="KW-1185">Reference proteome</keyword>
<accession>A0AA38VV39</accession>
<feature type="compositionally biased region" description="Polar residues" evidence="1">
    <location>
        <begin position="563"/>
        <end position="572"/>
    </location>
</feature>
<evidence type="ECO:0000313" key="2">
    <source>
        <dbReference type="EMBL" id="KAJ9149043.1"/>
    </source>
</evidence>
<feature type="region of interest" description="Disordered" evidence="1">
    <location>
        <begin position="416"/>
        <end position="438"/>
    </location>
</feature>